<dbReference type="RefSeq" id="WP_012084845.1">
    <property type="nucleotide sequence ID" value="NC_009664.2"/>
</dbReference>
<keyword evidence="2" id="KW-0479">Metal-binding</keyword>
<sequence>MPFLSSLFDAPSRWTKLDPLASRAGATADRLLPGGRVRGLLHGRPAGHPLHPAMAMLPVGTSVSALLLDAAAVLVPGGAALGAPARGLAAASVATVAPTALAGWADYVDLHRDQQRTAIVHAAGNALAATLWTASLFAGRRARLLRTAGTLVAGGAGALGGHLAYRWAAGPNHAEHLFHLAGGGEGFSDVGPLDDLPEGRPAQRWIGDAPLCVLRRGGSVMAITDTCTHLGGPLHEGEVAGTGEGTTITCPWHGSEFRFSDGEVLDGPASTPQPTVETRVADGRVLARVVGPPR</sequence>
<dbReference type="EMBL" id="CP000750">
    <property type="protein sequence ID" value="ABS02307.1"/>
    <property type="molecule type" value="Genomic_DNA"/>
</dbReference>
<keyword evidence="4" id="KW-0411">Iron-sulfur</keyword>
<dbReference type="GO" id="GO:0046872">
    <property type="term" value="F:metal ion binding"/>
    <property type="evidence" value="ECO:0007669"/>
    <property type="project" value="UniProtKB-KW"/>
</dbReference>
<dbReference type="Gene3D" id="2.102.10.10">
    <property type="entry name" value="Rieske [2Fe-2S] iron-sulphur domain"/>
    <property type="match status" value="1"/>
</dbReference>
<dbReference type="eggNOG" id="COG2146">
    <property type="taxonomic scope" value="Bacteria"/>
</dbReference>
<evidence type="ECO:0000259" key="5">
    <source>
        <dbReference type="PROSITE" id="PS51296"/>
    </source>
</evidence>
<evidence type="ECO:0000256" key="4">
    <source>
        <dbReference type="ARBA" id="ARBA00023014"/>
    </source>
</evidence>
<dbReference type="PANTHER" id="PTHR21496">
    <property type="entry name" value="FERREDOXIN-RELATED"/>
    <property type="match status" value="1"/>
</dbReference>
<dbReference type="InterPro" id="IPR017941">
    <property type="entry name" value="Rieske_2Fe-2S"/>
</dbReference>
<evidence type="ECO:0000256" key="3">
    <source>
        <dbReference type="ARBA" id="ARBA00023004"/>
    </source>
</evidence>
<reference evidence="7" key="1">
    <citation type="journal article" date="2008" name="PLoS ONE">
        <title>Survival in nuclear waste, extreme resistance, and potential applications gleaned from the genome sequence of Kineococcus radiotolerans SRS30216.</title>
        <authorList>
            <person name="Bagwell C.E."/>
            <person name="Bhat S."/>
            <person name="Hawkins G.M."/>
            <person name="Smith B.W."/>
            <person name="Biswas T."/>
            <person name="Hoover T.R."/>
            <person name="Saunders E."/>
            <person name="Han C.S."/>
            <person name="Tsodikov O.V."/>
            <person name="Shimkets L.J."/>
        </authorList>
    </citation>
    <scope>NUCLEOTIDE SEQUENCE [LARGE SCALE GENOMIC DNA]</scope>
    <source>
        <strain evidence="7">ATCC BAA-149 / DSM 14245 / SRS30216</strain>
    </source>
</reference>
<dbReference type="Proteomes" id="UP000001116">
    <property type="component" value="Chromosome"/>
</dbReference>
<accession>A6W668</accession>
<dbReference type="GO" id="GO:0004497">
    <property type="term" value="F:monooxygenase activity"/>
    <property type="evidence" value="ECO:0007669"/>
    <property type="project" value="UniProtKB-ARBA"/>
</dbReference>
<name>A6W668_KINRD</name>
<dbReference type="PROSITE" id="PS51296">
    <property type="entry name" value="RIESKE"/>
    <property type="match status" value="1"/>
</dbReference>
<proteinExistence type="predicted"/>
<dbReference type="KEGG" id="kra:Krad_0819"/>
<evidence type="ECO:0000313" key="7">
    <source>
        <dbReference type="Proteomes" id="UP000001116"/>
    </source>
</evidence>
<dbReference type="CDD" id="cd03467">
    <property type="entry name" value="Rieske"/>
    <property type="match status" value="1"/>
</dbReference>
<dbReference type="GO" id="GO:0051537">
    <property type="term" value="F:2 iron, 2 sulfur cluster binding"/>
    <property type="evidence" value="ECO:0007669"/>
    <property type="project" value="UniProtKB-KW"/>
</dbReference>
<gene>
    <name evidence="6" type="ordered locus">Krad_0819</name>
</gene>
<dbReference type="AlphaFoldDB" id="A6W668"/>
<dbReference type="InterPro" id="IPR036922">
    <property type="entry name" value="Rieske_2Fe-2S_sf"/>
</dbReference>
<dbReference type="PANTHER" id="PTHR21496:SF23">
    <property type="entry name" value="3-PHENYLPROPIONATE_CINNAMIC ACID DIOXYGENASE FERREDOXIN SUBUNIT"/>
    <property type="match status" value="1"/>
</dbReference>
<dbReference type="Pfam" id="PF00355">
    <property type="entry name" value="Rieske"/>
    <property type="match status" value="1"/>
</dbReference>
<evidence type="ECO:0000256" key="1">
    <source>
        <dbReference type="ARBA" id="ARBA00022714"/>
    </source>
</evidence>
<dbReference type="OrthoDB" id="9795104at2"/>
<protein>
    <submittedName>
        <fullName evidence="6">Rieske (2Fe-2S) domain protein</fullName>
    </submittedName>
</protein>
<dbReference type="STRING" id="266940.Krad_0819"/>
<evidence type="ECO:0000313" key="6">
    <source>
        <dbReference type="EMBL" id="ABS02307.1"/>
    </source>
</evidence>
<dbReference type="GO" id="GO:0016705">
    <property type="term" value="F:oxidoreductase activity, acting on paired donors, with incorporation or reduction of molecular oxygen"/>
    <property type="evidence" value="ECO:0007669"/>
    <property type="project" value="UniProtKB-ARBA"/>
</dbReference>
<organism evidence="6 7">
    <name type="scientific">Kineococcus radiotolerans (strain ATCC BAA-149 / DSM 14245 / SRS30216)</name>
    <dbReference type="NCBI Taxonomy" id="266940"/>
    <lineage>
        <taxon>Bacteria</taxon>
        <taxon>Bacillati</taxon>
        <taxon>Actinomycetota</taxon>
        <taxon>Actinomycetes</taxon>
        <taxon>Kineosporiales</taxon>
        <taxon>Kineosporiaceae</taxon>
        <taxon>Kineococcus</taxon>
    </lineage>
</organism>
<keyword evidence="7" id="KW-1185">Reference proteome</keyword>
<feature type="domain" description="Rieske" evidence="5">
    <location>
        <begin position="188"/>
        <end position="287"/>
    </location>
</feature>
<dbReference type="HOGENOM" id="CLU_065805_0_0_11"/>
<keyword evidence="1" id="KW-0001">2Fe-2S</keyword>
<dbReference type="SUPFAM" id="SSF50022">
    <property type="entry name" value="ISP domain"/>
    <property type="match status" value="1"/>
</dbReference>
<evidence type="ECO:0000256" key="2">
    <source>
        <dbReference type="ARBA" id="ARBA00022723"/>
    </source>
</evidence>
<keyword evidence="3" id="KW-0408">Iron</keyword>